<keyword evidence="2" id="KW-1185">Reference proteome</keyword>
<dbReference type="GO" id="GO:0005683">
    <property type="term" value="C:U7 snRNP"/>
    <property type="evidence" value="ECO:0007669"/>
    <property type="project" value="TreeGrafter"/>
</dbReference>
<dbReference type="PANTHER" id="PTHR21415:SF1">
    <property type="entry name" value="U7 SNRNA-ASSOCIATED SM-LIKE PROTEIN LSM11"/>
    <property type="match status" value="1"/>
</dbReference>
<name>A0A4C2AEA9_EUMVA</name>
<accession>A0A4C2AEA9</accession>
<reference evidence="1 2" key="1">
    <citation type="journal article" date="2019" name="Commun. Biol.">
        <title>The bagworm genome reveals a unique fibroin gene that provides high tensile strength.</title>
        <authorList>
            <person name="Kono N."/>
            <person name="Nakamura H."/>
            <person name="Ohtoshi R."/>
            <person name="Tomita M."/>
            <person name="Numata K."/>
            <person name="Arakawa K."/>
        </authorList>
    </citation>
    <scope>NUCLEOTIDE SEQUENCE [LARGE SCALE GENOMIC DNA]</scope>
</reference>
<sequence>MNEVHKILYAHLGQEGGYLNLTDAQKLRRINRCREMMQNLPVVTERCIVTRHATGIRGELYANLIAFDKQWNLALSDVLEVWRRKAPDKRKIPPAMVGIPHFVLPVC</sequence>
<evidence type="ECO:0000313" key="2">
    <source>
        <dbReference type="Proteomes" id="UP000299102"/>
    </source>
</evidence>
<dbReference type="InterPro" id="IPR010920">
    <property type="entry name" value="LSM_dom_sf"/>
</dbReference>
<dbReference type="InterPro" id="IPR039267">
    <property type="entry name" value="Lsm11"/>
</dbReference>
<organism evidence="1 2">
    <name type="scientific">Eumeta variegata</name>
    <name type="common">Bagworm moth</name>
    <name type="synonym">Eumeta japonica</name>
    <dbReference type="NCBI Taxonomy" id="151549"/>
    <lineage>
        <taxon>Eukaryota</taxon>
        <taxon>Metazoa</taxon>
        <taxon>Ecdysozoa</taxon>
        <taxon>Arthropoda</taxon>
        <taxon>Hexapoda</taxon>
        <taxon>Insecta</taxon>
        <taxon>Pterygota</taxon>
        <taxon>Neoptera</taxon>
        <taxon>Endopterygota</taxon>
        <taxon>Lepidoptera</taxon>
        <taxon>Glossata</taxon>
        <taxon>Ditrysia</taxon>
        <taxon>Tineoidea</taxon>
        <taxon>Psychidae</taxon>
        <taxon>Oiketicinae</taxon>
        <taxon>Eumeta</taxon>
    </lineage>
</organism>
<dbReference type="OrthoDB" id="10002367at2759"/>
<dbReference type="GO" id="GO:0006398">
    <property type="term" value="P:mRNA 3'-end processing by stem-loop binding and cleavage"/>
    <property type="evidence" value="ECO:0007669"/>
    <property type="project" value="TreeGrafter"/>
</dbReference>
<dbReference type="Gene3D" id="2.30.30.100">
    <property type="match status" value="1"/>
</dbReference>
<protein>
    <recommendedName>
        <fullName evidence="3">U7 snRNA-associated Sm-like protein LSm11</fullName>
    </recommendedName>
</protein>
<dbReference type="GO" id="GO:0071209">
    <property type="term" value="F:U7 snRNA binding"/>
    <property type="evidence" value="ECO:0007669"/>
    <property type="project" value="InterPro"/>
</dbReference>
<dbReference type="PANTHER" id="PTHR21415">
    <property type="entry name" value="U7 SNRNA-ASSOCIATED SM-LIKE PROTEIN LSM11"/>
    <property type="match status" value="1"/>
</dbReference>
<evidence type="ECO:0000313" key="1">
    <source>
        <dbReference type="EMBL" id="GBP97167.1"/>
    </source>
</evidence>
<gene>
    <name evidence="1" type="ORF">EVAR_99814_1</name>
</gene>
<dbReference type="Proteomes" id="UP000299102">
    <property type="component" value="Unassembled WGS sequence"/>
</dbReference>
<evidence type="ECO:0008006" key="3">
    <source>
        <dbReference type="Google" id="ProtNLM"/>
    </source>
</evidence>
<dbReference type="EMBL" id="BGZK01002885">
    <property type="protein sequence ID" value="GBP97167.1"/>
    <property type="molecule type" value="Genomic_DNA"/>
</dbReference>
<dbReference type="SUPFAM" id="SSF50182">
    <property type="entry name" value="Sm-like ribonucleoproteins"/>
    <property type="match status" value="1"/>
</dbReference>
<dbReference type="AlphaFoldDB" id="A0A4C2AEA9"/>
<proteinExistence type="predicted"/>
<comment type="caution">
    <text evidence="1">The sequence shown here is derived from an EMBL/GenBank/DDBJ whole genome shotgun (WGS) entry which is preliminary data.</text>
</comment>